<reference evidence="2 3" key="1">
    <citation type="journal article" date="2016" name="Nat. Commun.">
        <title>Thousands of microbial genomes shed light on interconnected biogeochemical processes in an aquifer system.</title>
        <authorList>
            <person name="Anantharaman K."/>
            <person name="Brown C.T."/>
            <person name="Hug L.A."/>
            <person name="Sharon I."/>
            <person name="Castelle C.J."/>
            <person name="Probst A.J."/>
            <person name="Thomas B.C."/>
            <person name="Singh A."/>
            <person name="Wilkins M.J."/>
            <person name="Karaoz U."/>
            <person name="Brodie E.L."/>
            <person name="Williams K.H."/>
            <person name="Hubbard S.S."/>
            <person name="Banfield J.F."/>
        </authorList>
    </citation>
    <scope>NUCLEOTIDE SEQUENCE [LARGE SCALE GENOMIC DNA]</scope>
</reference>
<organism evidence="2 3">
    <name type="scientific">Candidatus Wildermuthbacteria bacterium RIFCSPHIGHO2_01_FULL_48_27b</name>
    <dbReference type="NCBI Taxonomy" id="1802447"/>
    <lineage>
        <taxon>Bacteria</taxon>
        <taxon>Candidatus Wildermuthiibacteriota</taxon>
    </lineage>
</organism>
<dbReference type="GO" id="GO:0016051">
    <property type="term" value="P:carbohydrate biosynthetic process"/>
    <property type="evidence" value="ECO:0007669"/>
    <property type="project" value="InterPro"/>
</dbReference>
<dbReference type="Proteomes" id="UP000178170">
    <property type="component" value="Unassembled WGS sequence"/>
</dbReference>
<gene>
    <name evidence="2" type="ORF">A2843_00730</name>
</gene>
<proteinExistence type="predicted"/>
<sequence>MERKKVTIRGKTIGDGEPTFFIAEIGINHNGSLDTAKKLIDVAVDAGCDAVKFQKRTIEVVYTPEELARPRESVFGNTNGDLKLGLEFEQKEYEEIDRYCKEKGIMWFASPWDEGSVDFLAKFDVPCYKIASPSLTDDNLLKHVRSKGKPAILSTGMSTVEQIRHAVEVLGEDDLVLLHCTSTYPGADEELNLSVIPWLKEQFSCPIGYSGHEVGVYSSLVAVVLGACVVERHITVDRAMWGSDQAASLEPTGLNLLVRDIRSIPVWLGDGKKRVFESELPILQKLRRVK</sequence>
<evidence type="ECO:0000313" key="3">
    <source>
        <dbReference type="Proteomes" id="UP000178170"/>
    </source>
</evidence>
<evidence type="ECO:0000313" key="2">
    <source>
        <dbReference type="EMBL" id="OHA64808.1"/>
    </source>
</evidence>
<dbReference type="Gene3D" id="3.20.20.70">
    <property type="entry name" value="Aldolase class I"/>
    <property type="match status" value="1"/>
</dbReference>
<dbReference type="PANTHER" id="PTHR42966:SF3">
    <property type="entry name" value="BLR5971 PROTEIN"/>
    <property type="match status" value="1"/>
</dbReference>
<evidence type="ECO:0000259" key="1">
    <source>
        <dbReference type="Pfam" id="PF03102"/>
    </source>
</evidence>
<dbReference type="EMBL" id="MHTS01000007">
    <property type="protein sequence ID" value="OHA64808.1"/>
    <property type="molecule type" value="Genomic_DNA"/>
</dbReference>
<accession>A0A1G2QWP1</accession>
<dbReference type="GO" id="GO:0047444">
    <property type="term" value="F:N-acylneuraminate-9-phosphate synthase activity"/>
    <property type="evidence" value="ECO:0007669"/>
    <property type="project" value="TreeGrafter"/>
</dbReference>
<comment type="caution">
    <text evidence="2">The sequence shown here is derived from an EMBL/GenBank/DDBJ whole genome shotgun (WGS) entry which is preliminary data.</text>
</comment>
<protein>
    <submittedName>
        <fullName evidence="2">N-acetylneuraminate synthase</fullName>
    </submittedName>
</protein>
<dbReference type="InterPro" id="IPR013785">
    <property type="entry name" value="Aldolase_TIM"/>
</dbReference>
<dbReference type="InterPro" id="IPR051690">
    <property type="entry name" value="PseI-like"/>
</dbReference>
<dbReference type="AlphaFoldDB" id="A0A1G2QWP1"/>
<dbReference type="SUPFAM" id="SSF51569">
    <property type="entry name" value="Aldolase"/>
    <property type="match status" value="1"/>
</dbReference>
<dbReference type="Pfam" id="PF03102">
    <property type="entry name" value="NeuB"/>
    <property type="match status" value="1"/>
</dbReference>
<dbReference type="PANTHER" id="PTHR42966">
    <property type="entry name" value="N-ACETYLNEURAMINATE SYNTHASE"/>
    <property type="match status" value="1"/>
</dbReference>
<dbReference type="InterPro" id="IPR013132">
    <property type="entry name" value="PseI/NeuA/B-like_N"/>
</dbReference>
<feature type="domain" description="PseI/NeuA/B-like" evidence="1">
    <location>
        <begin position="39"/>
        <end position="273"/>
    </location>
</feature>
<name>A0A1G2QWP1_9BACT</name>